<dbReference type="Proteomes" id="UP001055072">
    <property type="component" value="Unassembled WGS sequence"/>
</dbReference>
<keyword evidence="2" id="KW-1185">Reference proteome</keyword>
<gene>
    <name evidence="1" type="ORF">BDY19DRAFT_910892</name>
</gene>
<reference evidence="1" key="1">
    <citation type="journal article" date="2021" name="Environ. Microbiol.">
        <title>Gene family expansions and transcriptome signatures uncover fungal adaptations to wood decay.</title>
        <authorList>
            <person name="Hage H."/>
            <person name="Miyauchi S."/>
            <person name="Viragh M."/>
            <person name="Drula E."/>
            <person name="Min B."/>
            <person name="Chaduli D."/>
            <person name="Navarro D."/>
            <person name="Favel A."/>
            <person name="Norest M."/>
            <person name="Lesage-Meessen L."/>
            <person name="Balint B."/>
            <person name="Merenyi Z."/>
            <person name="de Eugenio L."/>
            <person name="Morin E."/>
            <person name="Martinez A.T."/>
            <person name="Baldrian P."/>
            <person name="Stursova M."/>
            <person name="Martinez M.J."/>
            <person name="Novotny C."/>
            <person name="Magnuson J.K."/>
            <person name="Spatafora J.W."/>
            <person name="Maurice S."/>
            <person name="Pangilinan J."/>
            <person name="Andreopoulos W."/>
            <person name="LaButti K."/>
            <person name="Hundley H."/>
            <person name="Na H."/>
            <person name="Kuo A."/>
            <person name="Barry K."/>
            <person name="Lipzen A."/>
            <person name="Henrissat B."/>
            <person name="Riley R."/>
            <person name="Ahrendt S."/>
            <person name="Nagy L.G."/>
            <person name="Grigoriev I.V."/>
            <person name="Martin F."/>
            <person name="Rosso M.N."/>
        </authorList>
    </citation>
    <scope>NUCLEOTIDE SEQUENCE</scope>
    <source>
        <strain evidence="1">CBS 384.51</strain>
    </source>
</reference>
<accession>A0ACB8TM27</accession>
<evidence type="ECO:0000313" key="1">
    <source>
        <dbReference type="EMBL" id="KAI0083041.1"/>
    </source>
</evidence>
<proteinExistence type="predicted"/>
<protein>
    <submittedName>
        <fullName evidence="1">Uncharacterized protein</fullName>
    </submittedName>
</protein>
<name>A0ACB8TM27_9APHY</name>
<dbReference type="EMBL" id="MU275005">
    <property type="protein sequence ID" value="KAI0083041.1"/>
    <property type="molecule type" value="Genomic_DNA"/>
</dbReference>
<evidence type="ECO:0000313" key="2">
    <source>
        <dbReference type="Proteomes" id="UP001055072"/>
    </source>
</evidence>
<comment type="caution">
    <text evidence="1">The sequence shown here is derived from an EMBL/GenBank/DDBJ whole genome shotgun (WGS) entry which is preliminary data.</text>
</comment>
<sequence>MALCKKKTPSAQQSTTLSQVHCYINSIIRHTSMLIVTLTSGYTAQSQEELLNELRELREQLANSKEQIATIEYGIARAATFCPASPQLIEKPLRRKGESPPPSLPDILEKTANIMYDEYQLMLRVLHSVSGLLEVTRLKKDQEKETEDAVKELIGYVH</sequence>
<organism evidence="1 2">
    <name type="scientific">Irpex rosettiformis</name>
    <dbReference type="NCBI Taxonomy" id="378272"/>
    <lineage>
        <taxon>Eukaryota</taxon>
        <taxon>Fungi</taxon>
        <taxon>Dikarya</taxon>
        <taxon>Basidiomycota</taxon>
        <taxon>Agaricomycotina</taxon>
        <taxon>Agaricomycetes</taxon>
        <taxon>Polyporales</taxon>
        <taxon>Irpicaceae</taxon>
        <taxon>Irpex</taxon>
    </lineage>
</organism>